<dbReference type="PROSITE" id="PS50075">
    <property type="entry name" value="CARRIER"/>
    <property type="match status" value="1"/>
</dbReference>
<dbReference type="AlphaFoldDB" id="A0A285T917"/>
<gene>
    <name evidence="4" type="ORF">SAMN05421512_109122</name>
</gene>
<evidence type="ECO:0000256" key="1">
    <source>
        <dbReference type="ARBA" id="ARBA00022450"/>
    </source>
</evidence>
<dbReference type="STRING" id="538381.GCA_001696535_02402"/>
<protein>
    <submittedName>
        <fullName evidence="4">Acyl carrier protein</fullName>
    </submittedName>
</protein>
<dbReference type="SUPFAM" id="SSF47336">
    <property type="entry name" value="ACP-like"/>
    <property type="match status" value="1"/>
</dbReference>
<dbReference type="GO" id="GO:0031177">
    <property type="term" value="F:phosphopantetheine binding"/>
    <property type="evidence" value="ECO:0007669"/>
    <property type="project" value="InterPro"/>
</dbReference>
<dbReference type="SMART" id="SM00823">
    <property type="entry name" value="PKS_PP"/>
    <property type="match status" value="1"/>
</dbReference>
<dbReference type="RefSeq" id="WP_097175684.1">
    <property type="nucleotide sequence ID" value="NZ_OBML01000009.1"/>
</dbReference>
<feature type="domain" description="Carrier" evidence="3">
    <location>
        <begin position="13"/>
        <end position="87"/>
    </location>
</feature>
<sequence length="95" mass="10102">MDHVQIAEKVDEAAVFAWLKTYISNVLGMDQASIKGSDGLDSLGLDSALTTALAMDLETWLGVEIPLAILFEAETLDNIASGVAREAERQHATAG</sequence>
<name>A0A285T917_9HYPH</name>
<dbReference type="Gene3D" id="1.10.1200.10">
    <property type="entry name" value="ACP-like"/>
    <property type="match status" value="1"/>
</dbReference>
<dbReference type="InterPro" id="IPR009081">
    <property type="entry name" value="PP-bd_ACP"/>
</dbReference>
<dbReference type="Proteomes" id="UP000219331">
    <property type="component" value="Unassembled WGS sequence"/>
</dbReference>
<dbReference type="OrthoDB" id="8481289at2"/>
<evidence type="ECO:0000313" key="5">
    <source>
        <dbReference type="Proteomes" id="UP000219331"/>
    </source>
</evidence>
<proteinExistence type="predicted"/>
<keyword evidence="2" id="KW-0597">Phosphoprotein</keyword>
<dbReference type="InterPro" id="IPR036736">
    <property type="entry name" value="ACP-like_sf"/>
</dbReference>
<accession>A0A285T917</accession>
<keyword evidence="1" id="KW-0596">Phosphopantetheine</keyword>
<evidence type="ECO:0000256" key="2">
    <source>
        <dbReference type="ARBA" id="ARBA00022553"/>
    </source>
</evidence>
<evidence type="ECO:0000313" key="4">
    <source>
        <dbReference type="EMBL" id="SOC17888.1"/>
    </source>
</evidence>
<evidence type="ECO:0000259" key="3">
    <source>
        <dbReference type="PROSITE" id="PS50075"/>
    </source>
</evidence>
<organism evidence="4 5">
    <name type="scientific">Stappia indica</name>
    <dbReference type="NCBI Taxonomy" id="538381"/>
    <lineage>
        <taxon>Bacteria</taxon>
        <taxon>Pseudomonadati</taxon>
        <taxon>Pseudomonadota</taxon>
        <taxon>Alphaproteobacteria</taxon>
        <taxon>Hyphomicrobiales</taxon>
        <taxon>Stappiaceae</taxon>
        <taxon>Stappia</taxon>
    </lineage>
</organism>
<keyword evidence="5" id="KW-1185">Reference proteome</keyword>
<dbReference type="EMBL" id="OBML01000009">
    <property type="protein sequence ID" value="SOC17888.1"/>
    <property type="molecule type" value="Genomic_DNA"/>
</dbReference>
<dbReference type="InterPro" id="IPR020806">
    <property type="entry name" value="PKS_PP-bd"/>
</dbReference>
<dbReference type="Pfam" id="PF00550">
    <property type="entry name" value="PP-binding"/>
    <property type="match status" value="1"/>
</dbReference>
<reference evidence="4 5" key="1">
    <citation type="submission" date="2017-08" db="EMBL/GenBank/DDBJ databases">
        <authorList>
            <person name="de Groot N.N."/>
        </authorList>
    </citation>
    <scope>NUCLEOTIDE SEQUENCE [LARGE SCALE GENOMIC DNA]</scope>
    <source>
        <strain evidence="4 5">USBA 352</strain>
    </source>
</reference>